<sequence length="238" mass="25838">MKITKIGTVFQLSFMPRIFPVNCYFVEEESELTLIDAALPYSAKSIIKAAESIGKPITKIIITHAHSDHIGALDTLKELLPDSQVCISSRDALLLEGNSALLPNEINTPIRGGIPKNIKTKPDLLLEEGDRVGSLEVIATPGHTPGSITLFDTRNRSLIAGDALITRGKLVVTGVMNPLFPFPAIATWDKSTALKSAIKLRDLNPSLLAVGHGKMLKQPQELLDLAIAEAEKNFRQSK</sequence>
<dbReference type="Proteomes" id="UP000037326">
    <property type="component" value="Unassembled WGS sequence"/>
</dbReference>
<dbReference type="CDD" id="cd07721">
    <property type="entry name" value="yflN-like_MBL-fold"/>
    <property type="match status" value="1"/>
</dbReference>
<evidence type="ECO:0000313" key="3">
    <source>
        <dbReference type="Proteomes" id="UP000037326"/>
    </source>
</evidence>
<dbReference type="PATRIC" id="fig|582475.4.peg.1964"/>
<protein>
    <recommendedName>
        <fullName evidence="1">Metallo-beta-lactamase domain-containing protein</fullName>
    </recommendedName>
</protein>
<dbReference type="SMART" id="SM00849">
    <property type="entry name" value="Lactamase_B"/>
    <property type="match status" value="1"/>
</dbReference>
<dbReference type="Pfam" id="PF00753">
    <property type="entry name" value="Lactamase_B"/>
    <property type="match status" value="1"/>
</dbReference>
<dbReference type="RefSeq" id="WP_049666264.1">
    <property type="nucleotide sequence ID" value="NZ_LFXJ01000005.1"/>
</dbReference>
<dbReference type="PANTHER" id="PTHR42951">
    <property type="entry name" value="METALLO-BETA-LACTAMASE DOMAIN-CONTAINING"/>
    <property type="match status" value="1"/>
</dbReference>
<dbReference type="InterPro" id="IPR050855">
    <property type="entry name" value="NDM-1-like"/>
</dbReference>
<dbReference type="AlphaFoldDB" id="A0A0K9FE29"/>
<name>A0A0K9FE29_9BACI</name>
<organism evidence="2 3">
    <name type="scientific">Lysinibacillus xylanilyticus</name>
    <dbReference type="NCBI Taxonomy" id="582475"/>
    <lineage>
        <taxon>Bacteria</taxon>
        <taxon>Bacillati</taxon>
        <taxon>Bacillota</taxon>
        <taxon>Bacilli</taxon>
        <taxon>Bacillales</taxon>
        <taxon>Bacillaceae</taxon>
        <taxon>Lysinibacillus</taxon>
    </lineage>
</organism>
<comment type="caution">
    <text evidence="2">The sequence shown here is derived from an EMBL/GenBank/DDBJ whole genome shotgun (WGS) entry which is preliminary data.</text>
</comment>
<dbReference type="GeneID" id="96598902"/>
<dbReference type="PANTHER" id="PTHR42951:SF9">
    <property type="entry name" value="METAL-DEPENDENT HYDROLASE"/>
    <property type="match status" value="1"/>
</dbReference>
<dbReference type="Gene3D" id="3.60.15.10">
    <property type="entry name" value="Ribonuclease Z/Hydroxyacylglutathione hydrolase-like"/>
    <property type="match status" value="1"/>
</dbReference>
<dbReference type="InterPro" id="IPR001279">
    <property type="entry name" value="Metallo-B-lactamas"/>
</dbReference>
<evidence type="ECO:0000313" key="2">
    <source>
        <dbReference type="EMBL" id="KMY32755.1"/>
    </source>
</evidence>
<dbReference type="EMBL" id="LFXJ01000005">
    <property type="protein sequence ID" value="KMY32755.1"/>
    <property type="molecule type" value="Genomic_DNA"/>
</dbReference>
<gene>
    <name evidence="2" type="ORF">ACZ11_11725</name>
</gene>
<dbReference type="SUPFAM" id="SSF56281">
    <property type="entry name" value="Metallo-hydrolase/oxidoreductase"/>
    <property type="match status" value="1"/>
</dbReference>
<accession>A0A0K9FE29</accession>
<evidence type="ECO:0000259" key="1">
    <source>
        <dbReference type="SMART" id="SM00849"/>
    </source>
</evidence>
<reference evidence="3" key="1">
    <citation type="submission" date="2015-07" db="EMBL/GenBank/DDBJ databases">
        <authorList>
            <consortium name="Consortium for Microbial Forensics and Genomics (microFORGE)"/>
            <person name="Knight B.M."/>
            <person name="Roberts D.P."/>
            <person name="Lin D."/>
            <person name="Hari K."/>
            <person name="Fletcher J."/>
            <person name="Melcher U."/>
            <person name="Blagden T."/>
            <person name="Winegar R.A."/>
        </authorList>
    </citation>
    <scope>NUCLEOTIDE SEQUENCE [LARGE SCALE GENOMIC DNA]</scope>
    <source>
        <strain evidence="3">DSM 23493</strain>
    </source>
</reference>
<dbReference type="InterPro" id="IPR036866">
    <property type="entry name" value="RibonucZ/Hydroxyglut_hydro"/>
</dbReference>
<feature type="domain" description="Metallo-beta-lactamase" evidence="1">
    <location>
        <begin position="20"/>
        <end position="212"/>
    </location>
</feature>
<proteinExistence type="predicted"/>